<dbReference type="PANTHER" id="PTHR38839">
    <property type="entry name" value="TRANSCRIPTIONAL REGULATOR WHID-RELATED"/>
    <property type="match status" value="1"/>
</dbReference>
<evidence type="ECO:0000256" key="5">
    <source>
        <dbReference type="ARBA" id="ARBA00022723"/>
    </source>
</evidence>
<evidence type="ECO:0000256" key="3">
    <source>
        <dbReference type="ARBA" id="ARBA00006597"/>
    </source>
</evidence>
<dbReference type="EMBL" id="JACBZH010000001">
    <property type="protein sequence ID" value="NYH92959.1"/>
    <property type="molecule type" value="Genomic_DNA"/>
</dbReference>
<keyword evidence="8" id="KW-0805">Transcription regulation</keyword>
<proteinExistence type="inferred from homology"/>
<evidence type="ECO:0000256" key="9">
    <source>
        <dbReference type="ARBA" id="ARBA00023125"/>
    </source>
</evidence>
<dbReference type="GO" id="GO:0003677">
    <property type="term" value="F:DNA binding"/>
    <property type="evidence" value="ECO:0007669"/>
    <property type="project" value="UniProtKB-KW"/>
</dbReference>
<protein>
    <recommendedName>
        <fullName evidence="13">4Fe-4S Wbl-type domain-containing protein</fullName>
    </recommendedName>
</protein>
<evidence type="ECO:0000256" key="6">
    <source>
        <dbReference type="ARBA" id="ARBA00023004"/>
    </source>
</evidence>
<comment type="cofactor">
    <cofactor evidence="1">
        <name>[4Fe-4S] cluster</name>
        <dbReference type="ChEBI" id="CHEBI:49883"/>
    </cofactor>
</comment>
<dbReference type="InterPro" id="IPR034768">
    <property type="entry name" value="4FE4S_WBL"/>
</dbReference>
<evidence type="ECO:0000256" key="1">
    <source>
        <dbReference type="ARBA" id="ARBA00001966"/>
    </source>
</evidence>
<comment type="caution">
    <text evidence="14">The sequence shown here is derived from an EMBL/GenBank/DDBJ whole genome shotgun (WGS) entry which is preliminary data.</text>
</comment>
<dbReference type="GO" id="GO:0045454">
    <property type="term" value="P:cell redox homeostasis"/>
    <property type="evidence" value="ECO:0007669"/>
    <property type="project" value="TreeGrafter"/>
</dbReference>
<evidence type="ECO:0000313" key="14">
    <source>
        <dbReference type="EMBL" id="NYH92959.1"/>
    </source>
</evidence>
<keyword evidence="7" id="KW-0411">Iron-sulfur</keyword>
<dbReference type="GO" id="GO:0045892">
    <property type="term" value="P:negative regulation of DNA-templated transcription"/>
    <property type="evidence" value="ECO:0007669"/>
    <property type="project" value="TreeGrafter"/>
</dbReference>
<evidence type="ECO:0000256" key="10">
    <source>
        <dbReference type="ARBA" id="ARBA00023157"/>
    </source>
</evidence>
<keyword evidence="15" id="KW-1185">Reference proteome</keyword>
<evidence type="ECO:0000256" key="12">
    <source>
        <dbReference type="SAM" id="MobiDB-lite"/>
    </source>
</evidence>
<evidence type="ECO:0000256" key="11">
    <source>
        <dbReference type="ARBA" id="ARBA00023163"/>
    </source>
</evidence>
<name>A0A852ZUE6_9ACTN</name>
<dbReference type="GO" id="GO:0047134">
    <property type="term" value="F:protein-disulfide reductase [NAD(P)H] activity"/>
    <property type="evidence" value="ECO:0007669"/>
    <property type="project" value="TreeGrafter"/>
</dbReference>
<keyword evidence="9" id="KW-0238">DNA-binding</keyword>
<dbReference type="GO" id="GO:0005737">
    <property type="term" value="C:cytoplasm"/>
    <property type="evidence" value="ECO:0007669"/>
    <property type="project" value="UniProtKB-SubCell"/>
</dbReference>
<keyword evidence="10" id="KW-1015">Disulfide bond</keyword>
<dbReference type="PROSITE" id="PS51674">
    <property type="entry name" value="4FE4S_WBL"/>
    <property type="match status" value="1"/>
</dbReference>
<evidence type="ECO:0000256" key="8">
    <source>
        <dbReference type="ARBA" id="ARBA00023015"/>
    </source>
</evidence>
<dbReference type="GO" id="GO:0051539">
    <property type="term" value="F:4 iron, 4 sulfur cluster binding"/>
    <property type="evidence" value="ECO:0007669"/>
    <property type="project" value="UniProtKB-KW"/>
</dbReference>
<dbReference type="AlphaFoldDB" id="A0A852ZUE6"/>
<keyword evidence="4" id="KW-0004">4Fe-4S</keyword>
<accession>A0A852ZUE6</accession>
<evidence type="ECO:0000256" key="2">
    <source>
        <dbReference type="ARBA" id="ARBA00004496"/>
    </source>
</evidence>
<keyword evidence="6" id="KW-0408">Iron</keyword>
<dbReference type="GO" id="GO:0046872">
    <property type="term" value="F:metal ion binding"/>
    <property type="evidence" value="ECO:0007669"/>
    <property type="project" value="UniProtKB-KW"/>
</dbReference>
<evidence type="ECO:0000256" key="4">
    <source>
        <dbReference type="ARBA" id="ARBA00022485"/>
    </source>
</evidence>
<dbReference type="Pfam" id="PF02467">
    <property type="entry name" value="Whib"/>
    <property type="match status" value="1"/>
</dbReference>
<reference evidence="14 15" key="1">
    <citation type="submission" date="2020-07" db="EMBL/GenBank/DDBJ databases">
        <title>Sequencing the genomes of 1000 actinobacteria strains.</title>
        <authorList>
            <person name="Klenk H.-P."/>
        </authorList>
    </citation>
    <scope>NUCLEOTIDE SEQUENCE [LARGE SCALE GENOMIC DNA]</scope>
    <source>
        <strain evidence="14 15">DSM 18448</strain>
    </source>
</reference>
<comment type="subcellular location">
    <subcellularLocation>
        <location evidence="2">Cytoplasm</location>
    </subcellularLocation>
</comment>
<keyword evidence="5" id="KW-0479">Metal-binding</keyword>
<evidence type="ECO:0000313" key="15">
    <source>
        <dbReference type="Proteomes" id="UP000579605"/>
    </source>
</evidence>
<comment type="similarity">
    <text evidence="3">Belongs to the WhiB family.</text>
</comment>
<dbReference type="RefSeq" id="WP_179790399.1">
    <property type="nucleotide sequence ID" value="NZ_BAAARR010000031.1"/>
</dbReference>
<dbReference type="InterPro" id="IPR003482">
    <property type="entry name" value="Whib"/>
</dbReference>
<gene>
    <name evidence="14" type="ORF">F4554_005597</name>
</gene>
<feature type="domain" description="4Fe-4S Wbl-type" evidence="13">
    <location>
        <begin position="31"/>
        <end position="97"/>
    </location>
</feature>
<keyword evidence="11" id="KW-0804">Transcription</keyword>
<feature type="region of interest" description="Disordered" evidence="12">
    <location>
        <begin position="84"/>
        <end position="148"/>
    </location>
</feature>
<sequence>MSTTDTATALNAPTEAVPLRVLEEHTATSGLCRQPEANPDAWYPERQAPDFLAAEADRLCGPCPVRAACLELAVRHEVRGLDAWGIWGGTTPDQRRPLVQARLRAETPHVGSSTPKSSRAGEVPPTSQPGTHHRGRPGGGRSRAGEAA</sequence>
<dbReference type="Proteomes" id="UP000579605">
    <property type="component" value="Unassembled WGS sequence"/>
</dbReference>
<evidence type="ECO:0000259" key="13">
    <source>
        <dbReference type="PROSITE" id="PS51674"/>
    </source>
</evidence>
<organism evidence="14 15">
    <name type="scientific">Actinopolymorpha rutila</name>
    <dbReference type="NCBI Taxonomy" id="446787"/>
    <lineage>
        <taxon>Bacteria</taxon>
        <taxon>Bacillati</taxon>
        <taxon>Actinomycetota</taxon>
        <taxon>Actinomycetes</taxon>
        <taxon>Propionibacteriales</taxon>
        <taxon>Actinopolymorphaceae</taxon>
        <taxon>Actinopolymorpha</taxon>
    </lineage>
</organism>
<evidence type="ECO:0000256" key="7">
    <source>
        <dbReference type="ARBA" id="ARBA00023014"/>
    </source>
</evidence>